<name>A0A1I6SZX6_9BACL</name>
<dbReference type="PANTHER" id="PTHR23513">
    <property type="entry name" value="INTEGRAL MEMBRANE EFFLUX PROTEIN-RELATED"/>
    <property type="match status" value="1"/>
</dbReference>
<evidence type="ECO:0000256" key="6">
    <source>
        <dbReference type="SAM" id="Phobius"/>
    </source>
</evidence>
<dbReference type="Gene3D" id="1.20.1250.20">
    <property type="entry name" value="MFS general substrate transporter like domains"/>
    <property type="match status" value="1"/>
</dbReference>
<dbReference type="GO" id="GO:0022857">
    <property type="term" value="F:transmembrane transporter activity"/>
    <property type="evidence" value="ECO:0007669"/>
    <property type="project" value="InterPro"/>
</dbReference>
<accession>A0A1I6SZX6</accession>
<feature type="transmembrane region" description="Helical" evidence="6">
    <location>
        <begin position="164"/>
        <end position="183"/>
    </location>
</feature>
<feature type="transmembrane region" description="Helical" evidence="6">
    <location>
        <begin position="95"/>
        <end position="114"/>
    </location>
</feature>
<keyword evidence="4 6" id="KW-1133">Transmembrane helix</keyword>
<dbReference type="PANTHER" id="PTHR23513:SF6">
    <property type="entry name" value="MAJOR FACILITATOR SUPERFAMILY ASSOCIATED DOMAIN-CONTAINING PROTEIN"/>
    <property type="match status" value="1"/>
</dbReference>
<sequence>MKNKNIQLLLFCRILTNFMDSFYVFATIWYVKEVTDSPIYIGIVGFVTAVPTFLQLFFGPFIDNAPKKFLLLLSMGVQGVIFLILAILYDVGSLPIFLLLFLIFCATLFAELSYPTENALVPDLVEERDLPQINSIFTFTYSGINLIAAGASGIIIALVDIGTIFRINAGVFLLSFLLLRLFLRLPFIENWKKSTDVTSFFSNYKKELVQGFTYVRSLHTLKRLLGIFILVNLLVCISLGLLPILSTSPQAYGYWSAAISAGTLTGGLLSSLLSRFRLRTALVWLYAIAGGCWIGSVLLSNHIFLLSLIFFSIAWAAIGASGVILQTTLQVNLSPEFRGRGLTLVMAILGSVTPIGLFSAGILATLLSPIILMTLSGISLIFVAVYYAVNPIFNKLTTMDQPFEHGYLEA</sequence>
<dbReference type="Pfam" id="PF07690">
    <property type="entry name" value="MFS_1"/>
    <property type="match status" value="1"/>
</dbReference>
<keyword evidence="2" id="KW-1003">Cell membrane</keyword>
<evidence type="ECO:0000256" key="2">
    <source>
        <dbReference type="ARBA" id="ARBA00022475"/>
    </source>
</evidence>
<evidence type="ECO:0000313" key="7">
    <source>
        <dbReference type="EMBL" id="SFS82317.1"/>
    </source>
</evidence>
<feature type="transmembrane region" description="Helical" evidence="6">
    <location>
        <begin position="7"/>
        <end position="31"/>
    </location>
</feature>
<proteinExistence type="predicted"/>
<organism evidence="7 8">
    <name type="scientific">Marininema halotolerans</name>
    <dbReference type="NCBI Taxonomy" id="1155944"/>
    <lineage>
        <taxon>Bacteria</taxon>
        <taxon>Bacillati</taxon>
        <taxon>Bacillota</taxon>
        <taxon>Bacilli</taxon>
        <taxon>Bacillales</taxon>
        <taxon>Thermoactinomycetaceae</taxon>
        <taxon>Marininema</taxon>
    </lineage>
</organism>
<evidence type="ECO:0000313" key="8">
    <source>
        <dbReference type="Proteomes" id="UP000198660"/>
    </source>
</evidence>
<feature type="transmembrane region" description="Helical" evidence="6">
    <location>
        <begin position="37"/>
        <end position="57"/>
    </location>
</feature>
<feature type="transmembrane region" description="Helical" evidence="6">
    <location>
        <begin position="281"/>
        <end position="299"/>
    </location>
</feature>
<feature type="transmembrane region" description="Helical" evidence="6">
    <location>
        <begin position="305"/>
        <end position="329"/>
    </location>
</feature>
<feature type="transmembrane region" description="Helical" evidence="6">
    <location>
        <begin position="370"/>
        <end position="389"/>
    </location>
</feature>
<keyword evidence="3 6" id="KW-0812">Transmembrane</keyword>
<evidence type="ECO:0000256" key="5">
    <source>
        <dbReference type="ARBA" id="ARBA00023136"/>
    </source>
</evidence>
<feature type="transmembrane region" description="Helical" evidence="6">
    <location>
        <begin position="135"/>
        <end position="158"/>
    </location>
</feature>
<dbReference type="EMBL" id="FPAA01000008">
    <property type="protein sequence ID" value="SFS82317.1"/>
    <property type="molecule type" value="Genomic_DNA"/>
</dbReference>
<dbReference type="InterPro" id="IPR022324">
    <property type="entry name" value="Bacilysin_exporter_BacE_put"/>
</dbReference>
<dbReference type="PRINTS" id="PR01988">
    <property type="entry name" value="EXPORTERBACE"/>
</dbReference>
<dbReference type="GO" id="GO:0005886">
    <property type="term" value="C:plasma membrane"/>
    <property type="evidence" value="ECO:0007669"/>
    <property type="project" value="UniProtKB-SubCell"/>
</dbReference>
<feature type="transmembrane region" description="Helical" evidence="6">
    <location>
        <begin position="224"/>
        <end position="245"/>
    </location>
</feature>
<feature type="transmembrane region" description="Helical" evidence="6">
    <location>
        <begin position="251"/>
        <end position="269"/>
    </location>
</feature>
<dbReference type="Proteomes" id="UP000198660">
    <property type="component" value="Unassembled WGS sequence"/>
</dbReference>
<dbReference type="AlphaFoldDB" id="A0A1I6SZX6"/>
<evidence type="ECO:0000256" key="3">
    <source>
        <dbReference type="ARBA" id="ARBA00022692"/>
    </source>
</evidence>
<dbReference type="InterPro" id="IPR036259">
    <property type="entry name" value="MFS_trans_sf"/>
</dbReference>
<reference evidence="8" key="1">
    <citation type="submission" date="2016-10" db="EMBL/GenBank/DDBJ databases">
        <authorList>
            <person name="Varghese N."/>
            <person name="Submissions S."/>
        </authorList>
    </citation>
    <scope>NUCLEOTIDE SEQUENCE [LARGE SCALE GENOMIC DNA]</scope>
    <source>
        <strain evidence="8">DSM 45789</strain>
    </source>
</reference>
<dbReference type="OrthoDB" id="2287060at2"/>
<comment type="subcellular location">
    <subcellularLocation>
        <location evidence="1">Cell membrane</location>
        <topology evidence="1">Multi-pass membrane protein</topology>
    </subcellularLocation>
</comment>
<keyword evidence="8" id="KW-1185">Reference proteome</keyword>
<dbReference type="SUPFAM" id="SSF103473">
    <property type="entry name" value="MFS general substrate transporter"/>
    <property type="match status" value="1"/>
</dbReference>
<protein>
    <submittedName>
        <fullName evidence="7">Major Facilitator Superfamily protein</fullName>
    </submittedName>
</protein>
<keyword evidence="5 6" id="KW-0472">Membrane</keyword>
<gene>
    <name evidence="7" type="ORF">SAMN05444972_108152</name>
</gene>
<evidence type="ECO:0000256" key="4">
    <source>
        <dbReference type="ARBA" id="ARBA00022989"/>
    </source>
</evidence>
<dbReference type="CDD" id="cd06173">
    <property type="entry name" value="MFS_MefA_like"/>
    <property type="match status" value="1"/>
</dbReference>
<feature type="transmembrane region" description="Helical" evidence="6">
    <location>
        <begin position="341"/>
        <end position="364"/>
    </location>
</feature>
<feature type="transmembrane region" description="Helical" evidence="6">
    <location>
        <begin position="69"/>
        <end position="89"/>
    </location>
</feature>
<dbReference type="RefSeq" id="WP_091837664.1">
    <property type="nucleotide sequence ID" value="NZ_FPAA01000008.1"/>
</dbReference>
<dbReference type="InterPro" id="IPR011701">
    <property type="entry name" value="MFS"/>
</dbReference>
<evidence type="ECO:0000256" key="1">
    <source>
        <dbReference type="ARBA" id="ARBA00004651"/>
    </source>
</evidence>